<dbReference type="WBParaSite" id="L893_g15802.t1">
    <property type="protein sequence ID" value="L893_g15802.t1"/>
    <property type="gene ID" value="L893_g15802"/>
</dbReference>
<organism evidence="2 3">
    <name type="scientific">Steinernema glaseri</name>
    <dbReference type="NCBI Taxonomy" id="37863"/>
    <lineage>
        <taxon>Eukaryota</taxon>
        <taxon>Metazoa</taxon>
        <taxon>Ecdysozoa</taxon>
        <taxon>Nematoda</taxon>
        <taxon>Chromadorea</taxon>
        <taxon>Rhabditida</taxon>
        <taxon>Tylenchina</taxon>
        <taxon>Panagrolaimomorpha</taxon>
        <taxon>Strongyloidoidea</taxon>
        <taxon>Steinernematidae</taxon>
        <taxon>Steinernema</taxon>
    </lineage>
</organism>
<name>A0A1I7YG90_9BILA</name>
<feature type="compositionally biased region" description="Basic and acidic residues" evidence="1">
    <location>
        <begin position="52"/>
        <end position="62"/>
    </location>
</feature>
<dbReference type="Proteomes" id="UP000095287">
    <property type="component" value="Unplaced"/>
</dbReference>
<protein>
    <submittedName>
        <fullName evidence="3">Uncharacterized protein</fullName>
    </submittedName>
</protein>
<accession>A0A1I7YG90</accession>
<proteinExistence type="predicted"/>
<evidence type="ECO:0000313" key="2">
    <source>
        <dbReference type="Proteomes" id="UP000095287"/>
    </source>
</evidence>
<sequence>MMLNVSALKEANKNVTNLPPLSRIEQTGRLPLPQITALLLSSEQIPPWSAQDSERQTREAHGELTGGKIAKLPLQVSPQESPLSCSIRPSTLFCPSPRKPNRFSLIVLDFDDL</sequence>
<dbReference type="AlphaFoldDB" id="A0A1I7YG90"/>
<evidence type="ECO:0000313" key="3">
    <source>
        <dbReference type="WBParaSite" id="L893_g15802.t1"/>
    </source>
</evidence>
<evidence type="ECO:0000256" key="1">
    <source>
        <dbReference type="SAM" id="MobiDB-lite"/>
    </source>
</evidence>
<reference evidence="3" key="1">
    <citation type="submission" date="2016-11" db="UniProtKB">
        <authorList>
            <consortium name="WormBaseParasite"/>
        </authorList>
    </citation>
    <scope>IDENTIFICATION</scope>
</reference>
<feature type="region of interest" description="Disordered" evidence="1">
    <location>
        <begin position="46"/>
        <end position="69"/>
    </location>
</feature>
<keyword evidence="2" id="KW-1185">Reference proteome</keyword>